<dbReference type="AlphaFoldDB" id="A0A3N9UDC1"/>
<proteinExistence type="predicted"/>
<reference evidence="2 3" key="1">
    <citation type="journal article" date="2013" name="J. Microbiol.">
        <title>Lysinibacillus chungkukjangi sp. nov., isolated from Chungkukjang, Korean fermented soybean food.</title>
        <authorList>
            <person name="Kim S.J."/>
            <person name="Jang Y.H."/>
            <person name="Hamada M."/>
            <person name="Ahn J.H."/>
            <person name="Weon H.Y."/>
            <person name="Suzuki K."/>
            <person name="Whang K.S."/>
            <person name="Kwon S.W."/>
        </authorList>
    </citation>
    <scope>NUCLEOTIDE SEQUENCE [LARGE SCALE GENOMIC DNA]</scope>
    <source>
        <strain evidence="2 3">MCCC 1A12701</strain>
    </source>
</reference>
<evidence type="ECO:0000313" key="2">
    <source>
        <dbReference type="EMBL" id="RQW74245.1"/>
    </source>
</evidence>
<evidence type="ECO:0000256" key="1">
    <source>
        <dbReference type="SAM" id="MobiDB-lite"/>
    </source>
</evidence>
<protein>
    <submittedName>
        <fullName evidence="2">Uncharacterized protein</fullName>
    </submittedName>
</protein>
<dbReference type="EMBL" id="RRCT01000011">
    <property type="protein sequence ID" value="RQW74245.1"/>
    <property type="molecule type" value="Genomic_DNA"/>
</dbReference>
<accession>A0A3N9UDC1</accession>
<sequence>MFKDTIIKKIVEIVWPVCKKIFTLFAKEIIEFIFVTIKNEFRKYQSKQTKEKEEQVQDNIRKAQETDDIDEKNKLHEQNEQLKRDIQNLKEYMKDLESILKNVQEKTSKNIQDKVEKTNVKDLIEGNENDEKLNIKEKESYLHLDQTDTEGDKKV</sequence>
<gene>
    <name evidence="2" type="ORF">EBB45_12900</name>
</gene>
<keyword evidence="3" id="KW-1185">Reference proteome</keyword>
<comment type="caution">
    <text evidence="2">The sequence shown here is derived from an EMBL/GenBank/DDBJ whole genome shotgun (WGS) entry which is preliminary data.</text>
</comment>
<feature type="region of interest" description="Disordered" evidence="1">
    <location>
        <begin position="48"/>
        <end position="77"/>
    </location>
</feature>
<name>A0A3N9UDC1_9BACI</name>
<dbReference type="RefSeq" id="WP_124765346.1">
    <property type="nucleotide sequence ID" value="NZ_JAFBDY010000010.1"/>
</dbReference>
<organism evidence="2 3">
    <name type="scientific">Lysinibacillus composti</name>
    <dbReference type="NCBI Taxonomy" id="720633"/>
    <lineage>
        <taxon>Bacteria</taxon>
        <taxon>Bacillati</taxon>
        <taxon>Bacillota</taxon>
        <taxon>Bacilli</taxon>
        <taxon>Bacillales</taxon>
        <taxon>Bacillaceae</taxon>
        <taxon>Lysinibacillus</taxon>
    </lineage>
</organism>
<dbReference type="Proteomes" id="UP000274033">
    <property type="component" value="Unassembled WGS sequence"/>
</dbReference>
<evidence type="ECO:0000313" key="3">
    <source>
        <dbReference type="Proteomes" id="UP000274033"/>
    </source>
</evidence>